<dbReference type="PANTHER" id="PTHR43300:SF7">
    <property type="entry name" value="UDP-N-ACETYLBACILLOSAMINE N-ACETYLTRANSFERASE"/>
    <property type="match status" value="1"/>
</dbReference>
<dbReference type="SUPFAM" id="SSF51161">
    <property type="entry name" value="Trimeric LpxA-like enzymes"/>
    <property type="match status" value="1"/>
</dbReference>
<dbReference type="RefSeq" id="WP_089685085.1">
    <property type="nucleotide sequence ID" value="NZ_FNFO01000008.1"/>
</dbReference>
<evidence type="ECO:0000256" key="5">
    <source>
        <dbReference type="PIRSR" id="PIRSR620019-2"/>
    </source>
</evidence>
<dbReference type="Gene3D" id="2.160.10.10">
    <property type="entry name" value="Hexapeptide repeat proteins"/>
    <property type="match status" value="1"/>
</dbReference>
<dbReference type="InterPro" id="IPR011004">
    <property type="entry name" value="Trimer_LpxA-like_sf"/>
</dbReference>
<evidence type="ECO:0000256" key="1">
    <source>
        <dbReference type="ARBA" id="ARBA00007274"/>
    </source>
</evidence>
<dbReference type="Gene3D" id="3.40.50.20">
    <property type="match status" value="1"/>
</dbReference>
<dbReference type="InterPro" id="IPR041561">
    <property type="entry name" value="PglD_N"/>
</dbReference>
<evidence type="ECO:0000256" key="4">
    <source>
        <dbReference type="ARBA" id="ARBA00023315"/>
    </source>
</evidence>
<dbReference type="OrthoDB" id="9794407at2"/>
<protein>
    <submittedName>
        <fullName evidence="7">Sugar O-acyltransferase, sialic acid O-acetyltransferase NeuD family</fullName>
    </submittedName>
</protein>
<dbReference type="InterPro" id="IPR018357">
    <property type="entry name" value="Hexapep_transf_CS"/>
</dbReference>
<gene>
    <name evidence="7" type="ORF">SAMN05421823_108159</name>
</gene>
<dbReference type="InterPro" id="IPR050179">
    <property type="entry name" value="Trans_hexapeptide_repeat"/>
</dbReference>
<dbReference type="Proteomes" id="UP000198510">
    <property type="component" value="Unassembled WGS sequence"/>
</dbReference>
<keyword evidence="8" id="KW-1185">Reference proteome</keyword>
<dbReference type="PROSITE" id="PS00101">
    <property type="entry name" value="HEXAPEP_TRANSFERASES"/>
    <property type="match status" value="1"/>
</dbReference>
<dbReference type="AlphaFoldDB" id="A0A1G9N456"/>
<feature type="domain" description="PglD N-terminal" evidence="6">
    <location>
        <begin position="5"/>
        <end position="84"/>
    </location>
</feature>
<organism evidence="7 8">
    <name type="scientific">Catalinimonas alkaloidigena</name>
    <dbReference type="NCBI Taxonomy" id="1075417"/>
    <lineage>
        <taxon>Bacteria</taxon>
        <taxon>Pseudomonadati</taxon>
        <taxon>Bacteroidota</taxon>
        <taxon>Cytophagia</taxon>
        <taxon>Cytophagales</taxon>
        <taxon>Catalimonadaceae</taxon>
        <taxon>Catalinimonas</taxon>
    </lineage>
</organism>
<evidence type="ECO:0000313" key="8">
    <source>
        <dbReference type="Proteomes" id="UP000198510"/>
    </source>
</evidence>
<reference evidence="7 8" key="1">
    <citation type="submission" date="2016-10" db="EMBL/GenBank/DDBJ databases">
        <authorList>
            <person name="de Groot N.N."/>
        </authorList>
    </citation>
    <scope>NUCLEOTIDE SEQUENCE [LARGE SCALE GENOMIC DNA]</scope>
    <source>
        <strain evidence="7 8">DSM 25186</strain>
    </source>
</reference>
<dbReference type="Pfam" id="PF00132">
    <property type="entry name" value="Hexapep"/>
    <property type="match status" value="1"/>
</dbReference>
<comment type="similarity">
    <text evidence="1">Belongs to the transferase hexapeptide repeat family.</text>
</comment>
<dbReference type="Pfam" id="PF14602">
    <property type="entry name" value="Hexapep_2"/>
    <property type="match status" value="1"/>
</dbReference>
<dbReference type="InterPro" id="IPR020019">
    <property type="entry name" value="AcTrfase_PglD-like"/>
</dbReference>
<evidence type="ECO:0000256" key="3">
    <source>
        <dbReference type="ARBA" id="ARBA00022737"/>
    </source>
</evidence>
<sequence>MEKPVIIFGASGLGKVALEIFESNGIVIYGFLDDDKALHGQQIGEVSVLGKTDDAGFLKLIGHKCEAFVAVDDNALRKGLVKMLNDKRHVMPTNAIHQRAYVAPSAYLGHGNLLSVGTTLNAFAKVGQHCILHANATLDYEVELGDFVQVGAGSTIGAGAKLENEVFVGAGAVILPGVTVGKGARIGAGSVVLADVAAKETVLGNPAQPFKR</sequence>
<keyword evidence="2 7" id="KW-0808">Transferase</keyword>
<dbReference type="InterPro" id="IPR001451">
    <property type="entry name" value="Hexapep"/>
</dbReference>
<dbReference type="PANTHER" id="PTHR43300">
    <property type="entry name" value="ACETYLTRANSFERASE"/>
    <property type="match status" value="1"/>
</dbReference>
<name>A0A1G9N456_9BACT</name>
<feature type="binding site" evidence="5">
    <location>
        <begin position="33"/>
        <end position="34"/>
    </location>
    <ligand>
        <name>substrate</name>
    </ligand>
</feature>
<dbReference type="STRING" id="1075417.SAMN05421823_108159"/>
<evidence type="ECO:0000256" key="2">
    <source>
        <dbReference type="ARBA" id="ARBA00022679"/>
    </source>
</evidence>
<dbReference type="GO" id="GO:0016746">
    <property type="term" value="F:acyltransferase activity"/>
    <property type="evidence" value="ECO:0007669"/>
    <property type="project" value="UniProtKB-KW"/>
</dbReference>
<accession>A0A1G9N456</accession>
<keyword evidence="3" id="KW-0677">Repeat</keyword>
<dbReference type="EMBL" id="FNFO01000008">
    <property type="protein sequence ID" value="SDL80635.1"/>
    <property type="molecule type" value="Genomic_DNA"/>
</dbReference>
<evidence type="ECO:0000313" key="7">
    <source>
        <dbReference type="EMBL" id="SDL80635.1"/>
    </source>
</evidence>
<dbReference type="Pfam" id="PF17836">
    <property type="entry name" value="PglD_N"/>
    <property type="match status" value="1"/>
</dbReference>
<dbReference type="NCBIfam" id="TIGR03570">
    <property type="entry name" value="NeuD_NnaD"/>
    <property type="match status" value="1"/>
</dbReference>
<keyword evidence="4 7" id="KW-0012">Acyltransferase</keyword>
<evidence type="ECO:0000259" key="6">
    <source>
        <dbReference type="Pfam" id="PF17836"/>
    </source>
</evidence>
<proteinExistence type="inferred from homology"/>
<dbReference type="CDD" id="cd03360">
    <property type="entry name" value="LbH_AT_putative"/>
    <property type="match status" value="1"/>
</dbReference>